<dbReference type="PANTHER" id="PTHR40061:SF1">
    <property type="entry name" value="SPORULATION PROTEIN YLMC-RELATED"/>
    <property type="match status" value="1"/>
</dbReference>
<dbReference type="OrthoDB" id="6024937at2"/>
<proteinExistence type="predicted"/>
<sequence>MELSRLSRKEIINLHDGARLGFVGDSDLIIDDETGSIKSIIISPKGMKPRSGRELVIPWTSIKKIGDEVMIVDISPERSSRKHT</sequence>
<protein>
    <submittedName>
        <fullName evidence="2">Sporulation protein, YlmC/YmxH family</fullName>
    </submittedName>
</protein>
<evidence type="ECO:0000313" key="2">
    <source>
        <dbReference type="EMBL" id="EEG76790.1"/>
    </source>
</evidence>
<dbReference type="InterPro" id="IPR014238">
    <property type="entry name" value="Spore_YlmC/YmxH"/>
</dbReference>
<dbReference type="RefSeq" id="WP_008517808.1">
    <property type="nucleotide sequence ID" value="NZ_ACJM01000013.1"/>
</dbReference>
<dbReference type="InterPro" id="IPR027275">
    <property type="entry name" value="PRC-brl_dom"/>
</dbReference>
<dbReference type="SUPFAM" id="SSF50346">
    <property type="entry name" value="PRC-barrel domain"/>
    <property type="match status" value="1"/>
</dbReference>
<dbReference type="Proteomes" id="UP000006443">
    <property type="component" value="Unassembled WGS sequence"/>
</dbReference>
<dbReference type="NCBIfam" id="TIGR02888">
    <property type="entry name" value="spore_YlmC_YmxH"/>
    <property type="match status" value="1"/>
</dbReference>
<gene>
    <name evidence="2" type="ORF">DealDRAFT_2435</name>
</gene>
<dbReference type="STRING" id="555088.DealDRAFT_2435"/>
<organism evidence="2 3">
    <name type="scientific">Dethiobacter alkaliphilus AHT 1</name>
    <dbReference type="NCBI Taxonomy" id="555088"/>
    <lineage>
        <taxon>Bacteria</taxon>
        <taxon>Bacillati</taxon>
        <taxon>Bacillota</taxon>
        <taxon>Dethiobacteria</taxon>
        <taxon>Dethiobacterales</taxon>
        <taxon>Dethiobacteraceae</taxon>
        <taxon>Dethiobacter</taxon>
    </lineage>
</organism>
<evidence type="ECO:0000313" key="3">
    <source>
        <dbReference type="Proteomes" id="UP000006443"/>
    </source>
</evidence>
<name>C0GIX6_DETAL</name>
<dbReference type="Pfam" id="PF05239">
    <property type="entry name" value="PRC"/>
    <property type="match status" value="1"/>
</dbReference>
<dbReference type="Gene3D" id="2.30.30.240">
    <property type="entry name" value="PRC-barrel domain"/>
    <property type="match status" value="1"/>
</dbReference>
<feature type="domain" description="PRC-barrel" evidence="1">
    <location>
        <begin position="2"/>
        <end position="77"/>
    </location>
</feature>
<accession>C0GIX6</accession>
<reference evidence="2 3" key="1">
    <citation type="submission" date="2009-02" db="EMBL/GenBank/DDBJ databases">
        <title>Sequencing of the draft genome and assembly of Dethiobacter alkaliphilus AHT 1.</title>
        <authorList>
            <consortium name="US DOE Joint Genome Institute (JGI-PGF)"/>
            <person name="Lucas S."/>
            <person name="Copeland A."/>
            <person name="Lapidus A."/>
            <person name="Glavina del Rio T."/>
            <person name="Dalin E."/>
            <person name="Tice H."/>
            <person name="Bruce D."/>
            <person name="Goodwin L."/>
            <person name="Pitluck S."/>
            <person name="Larimer F."/>
            <person name="Land M.L."/>
            <person name="Hauser L."/>
            <person name="Muyzer G."/>
        </authorList>
    </citation>
    <scope>NUCLEOTIDE SEQUENCE [LARGE SCALE GENOMIC DNA]</scope>
    <source>
        <strain evidence="2 3">AHT 1</strain>
    </source>
</reference>
<evidence type="ECO:0000259" key="1">
    <source>
        <dbReference type="Pfam" id="PF05239"/>
    </source>
</evidence>
<dbReference type="EMBL" id="ACJM01000013">
    <property type="protein sequence ID" value="EEG76790.1"/>
    <property type="molecule type" value="Genomic_DNA"/>
</dbReference>
<comment type="caution">
    <text evidence="2">The sequence shown here is derived from an EMBL/GenBank/DDBJ whole genome shotgun (WGS) entry which is preliminary data.</text>
</comment>
<dbReference type="eggNOG" id="COG1873">
    <property type="taxonomic scope" value="Bacteria"/>
</dbReference>
<dbReference type="AlphaFoldDB" id="C0GIX6"/>
<dbReference type="PANTHER" id="PTHR40061">
    <property type="entry name" value="SPORULATION PROTEIN YLMC-RELATED"/>
    <property type="match status" value="1"/>
</dbReference>
<keyword evidence="3" id="KW-1185">Reference proteome</keyword>
<dbReference type="InterPro" id="IPR011033">
    <property type="entry name" value="PRC_barrel-like_sf"/>
</dbReference>